<comment type="caution">
    <text evidence="10">The sequence shown here is derived from an EMBL/GenBank/DDBJ whole genome shotgun (WGS) entry which is preliminary data.</text>
</comment>
<proteinExistence type="inferred from homology"/>
<dbReference type="GO" id="GO:0008320">
    <property type="term" value="F:protein transmembrane transporter activity"/>
    <property type="evidence" value="ECO:0007669"/>
    <property type="project" value="UniProtKB-UniRule"/>
</dbReference>
<evidence type="ECO:0000256" key="4">
    <source>
        <dbReference type="ARBA" id="ARBA00022692"/>
    </source>
</evidence>
<keyword evidence="4 9" id="KW-0812">Transmembrane</keyword>
<evidence type="ECO:0000256" key="7">
    <source>
        <dbReference type="ARBA" id="ARBA00023010"/>
    </source>
</evidence>
<sequence>MLKFLKEYFQSVIAESRKIVWPNRDVLLRDSATVVVFLVVSGLIVAAVDGFFTKLFEYALSKIS</sequence>
<evidence type="ECO:0000256" key="8">
    <source>
        <dbReference type="ARBA" id="ARBA00023136"/>
    </source>
</evidence>
<dbReference type="Proteomes" id="UP000228596">
    <property type="component" value="Unassembled WGS sequence"/>
</dbReference>
<dbReference type="GO" id="GO:0005886">
    <property type="term" value="C:plasma membrane"/>
    <property type="evidence" value="ECO:0007669"/>
    <property type="project" value="UniProtKB-SubCell"/>
</dbReference>
<evidence type="ECO:0000256" key="1">
    <source>
        <dbReference type="ARBA" id="ARBA00004370"/>
    </source>
</evidence>
<evidence type="ECO:0000256" key="2">
    <source>
        <dbReference type="ARBA" id="ARBA00022448"/>
    </source>
</evidence>
<dbReference type="HAMAP" id="MF_00422">
    <property type="entry name" value="SecE"/>
    <property type="match status" value="1"/>
</dbReference>
<keyword evidence="6 9" id="KW-1133">Transmembrane helix</keyword>
<dbReference type="GO" id="GO:0065002">
    <property type="term" value="P:intracellular protein transmembrane transport"/>
    <property type="evidence" value="ECO:0007669"/>
    <property type="project" value="UniProtKB-UniRule"/>
</dbReference>
<evidence type="ECO:0000313" key="11">
    <source>
        <dbReference type="Proteomes" id="UP000228596"/>
    </source>
</evidence>
<evidence type="ECO:0000256" key="9">
    <source>
        <dbReference type="HAMAP-Rule" id="MF_00422"/>
    </source>
</evidence>
<keyword evidence="7 9" id="KW-0811">Translocation</keyword>
<dbReference type="InterPro" id="IPR005807">
    <property type="entry name" value="SecE_bac"/>
</dbReference>
<comment type="function">
    <text evidence="9">Essential subunit of the Sec protein translocation channel SecYEG. Clamps together the 2 halves of SecY. May contact the channel plug during translocation.</text>
</comment>
<evidence type="ECO:0000313" key="10">
    <source>
        <dbReference type="EMBL" id="PIT97569.1"/>
    </source>
</evidence>
<keyword evidence="5 9" id="KW-0653">Protein transport</keyword>
<dbReference type="GO" id="GO:0043952">
    <property type="term" value="P:protein transport by the Sec complex"/>
    <property type="evidence" value="ECO:0007669"/>
    <property type="project" value="UniProtKB-UniRule"/>
</dbReference>
<dbReference type="InterPro" id="IPR001901">
    <property type="entry name" value="Translocase_SecE/Sec61-g"/>
</dbReference>
<dbReference type="Gene3D" id="1.20.5.1030">
    <property type="entry name" value="Preprotein translocase secy subunit"/>
    <property type="match status" value="1"/>
</dbReference>
<protein>
    <recommendedName>
        <fullName evidence="9">Protein translocase subunit SecE</fullName>
    </recommendedName>
</protein>
<dbReference type="InterPro" id="IPR038379">
    <property type="entry name" value="SecE_sf"/>
</dbReference>
<comment type="similarity">
    <text evidence="9">Belongs to the SecE/SEC61-gamma family.</text>
</comment>
<comment type="subunit">
    <text evidence="9">Component of the Sec protein translocase complex. Heterotrimer consisting of SecY, SecE and SecG subunits. The heterotrimers can form oligomers, although 1 heterotrimer is thought to be able to translocate proteins. Interacts with the ribosome. Interacts with SecDF, and other proteins may be involved. Interacts with SecA.</text>
</comment>
<gene>
    <name evidence="9 10" type="primary">secE</name>
    <name evidence="10" type="ORF">COT77_00870</name>
</gene>
<dbReference type="NCBIfam" id="TIGR00964">
    <property type="entry name" value="secE_bact"/>
    <property type="match status" value="1"/>
</dbReference>
<comment type="subcellular location">
    <subcellularLocation>
        <location evidence="9">Cell membrane</location>
        <topology evidence="9">Single-pass membrane protein</topology>
    </subcellularLocation>
    <subcellularLocation>
        <location evidence="1">Membrane</location>
    </subcellularLocation>
</comment>
<dbReference type="AlphaFoldDB" id="A0A2M6WXQ7"/>
<reference evidence="11" key="1">
    <citation type="submission" date="2017-09" db="EMBL/GenBank/DDBJ databases">
        <title>Depth-based differentiation of microbial function through sediment-hosted aquifers and enrichment of novel symbionts in the deep terrestrial subsurface.</title>
        <authorList>
            <person name="Probst A.J."/>
            <person name="Ladd B."/>
            <person name="Jarett J.K."/>
            <person name="Geller-Mcgrath D.E."/>
            <person name="Sieber C.M.K."/>
            <person name="Emerson J.B."/>
            <person name="Anantharaman K."/>
            <person name="Thomas B.C."/>
            <person name="Malmstrom R."/>
            <person name="Stieglmeier M."/>
            <person name="Klingl A."/>
            <person name="Woyke T."/>
            <person name="Ryan C.M."/>
            <person name="Banfield J.F."/>
        </authorList>
    </citation>
    <scope>NUCLEOTIDE SEQUENCE [LARGE SCALE GENOMIC DNA]</scope>
</reference>
<evidence type="ECO:0000256" key="3">
    <source>
        <dbReference type="ARBA" id="ARBA00022475"/>
    </source>
</evidence>
<evidence type="ECO:0000256" key="6">
    <source>
        <dbReference type="ARBA" id="ARBA00022989"/>
    </source>
</evidence>
<dbReference type="Pfam" id="PF00584">
    <property type="entry name" value="SecE"/>
    <property type="match status" value="1"/>
</dbReference>
<evidence type="ECO:0000256" key="5">
    <source>
        <dbReference type="ARBA" id="ARBA00022927"/>
    </source>
</evidence>
<organism evidence="10 11">
    <name type="scientific">Candidatus Berkelbacteria bacterium CG10_big_fil_rev_8_21_14_0_10_41_12</name>
    <dbReference type="NCBI Taxonomy" id="1974513"/>
    <lineage>
        <taxon>Bacteria</taxon>
        <taxon>Candidatus Berkelbacteria</taxon>
    </lineage>
</organism>
<dbReference type="EMBL" id="PEZV01000005">
    <property type="protein sequence ID" value="PIT97569.1"/>
    <property type="molecule type" value="Genomic_DNA"/>
</dbReference>
<accession>A0A2M6WXQ7</accession>
<keyword evidence="2 9" id="KW-0813">Transport</keyword>
<dbReference type="GO" id="GO:0006605">
    <property type="term" value="P:protein targeting"/>
    <property type="evidence" value="ECO:0007669"/>
    <property type="project" value="UniProtKB-UniRule"/>
</dbReference>
<dbReference type="GO" id="GO:0009306">
    <property type="term" value="P:protein secretion"/>
    <property type="evidence" value="ECO:0007669"/>
    <property type="project" value="UniProtKB-UniRule"/>
</dbReference>
<keyword evidence="3 9" id="KW-1003">Cell membrane</keyword>
<dbReference type="PANTHER" id="PTHR33910:SF1">
    <property type="entry name" value="PROTEIN TRANSLOCASE SUBUNIT SECE"/>
    <property type="match status" value="1"/>
</dbReference>
<name>A0A2M6WXQ7_9BACT</name>
<dbReference type="PANTHER" id="PTHR33910">
    <property type="entry name" value="PROTEIN TRANSLOCASE SUBUNIT SECE"/>
    <property type="match status" value="1"/>
</dbReference>
<feature type="transmembrane region" description="Helical" evidence="9">
    <location>
        <begin position="31"/>
        <end position="52"/>
    </location>
</feature>
<keyword evidence="8 9" id="KW-0472">Membrane</keyword>